<gene>
    <name evidence="1" type="ORF">BDN72DRAFT_835582</name>
</gene>
<dbReference type="Proteomes" id="UP000308600">
    <property type="component" value="Unassembled WGS sequence"/>
</dbReference>
<name>A0ACD3B4X2_9AGAR</name>
<proteinExistence type="predicted"/>
<evidence type="ECO:0000313" key="1">
    <source>
        <dbReference type="EMBL" id="TFK72932.1"/>
    </source>
</evidence>
<accession>A0ACD3B4X2</accession>
<evidence type="ECO:0000313" key="2">
    <source>
        <dbReference type="Proteomes" id="UP000308600"/>
    </source>
</evidence>
<organism evidence="1 2">
    <name type="scientific">Pluteus cervinus</name>
    <dbReference type="NCBI Taxonomy" id="181527"/>
    <lineage>
        <taxon>Eukaryota</taxon>
        <taxon>Fungi</taxon>
        <taxon>Dikarya</taxon>
        <taxon>Basidiomycota</taxon>
        <taxon>Agaricomycotina</taxon>
        <taxon>Agaricomycetes</taxon>
        <taxon>Agaricomycetidae</taxon>
        <taxon>Agaricales</taxon>
        <taxon>Pluteineae</taxon>
        <taxon>Pluteaceae</taxon>
        <taxon>Pluteus</taxon>
    </lineage>
</organism>
<dbReference type="EMBL" id="ML208280">
    <property type="protein sequence ID" value="TFK72932.1"/>
    <property type="molecule type" value="Genomic_DNA"/>
</dbReference>
<protein>
    <submittedName>
        <fullName evidence="1">Uncharacterized protein</fullName>
    </submittedName>
</protein>
<keyword evidence="2" id="KW-1185">Reference proteome</keyword>
<sequence length="80" mass="9335">MCRLEVFGDWYRGCGHFVKAYYSGEKTDCYLGTCRSSENHIHRALECPCPKHDPVDERRIINMFQTTCDDCKGVAYPPRR</sequence>
<reference evidence="1 2" key="1">
    <citation type="journal article" date="2019" name="Nat. Ecol. Evol.">
        <title>Megaphylogeny resolves global patterns of mushroom evolution.</title>
        <authorList>
            <person name="Varga T."/>
            <person name="Krizsan K."/>
            <person name="Foldi C."/>
            <person name="Dima B."/>
            <person name="Sanchez-Garcia M."/>
            <person name="Sanchez-Ramirez S."/>
            <person name="Szollosi G.J."/>
            <person name="Szarkandi J.G."/>
            <person name="Papp V."/>
            <person name="Albert L."/>
            <person name="Andreopoulos W."/>
            <person name="Angelini C."/>
            <person name="Antonin V."/>
            <person name="Barry K.W."/>
            <person name="Bougher N.L."/>
            <person name="Buchanan P."/>
            <person name="Buyck B."/>
            <person name="Bense V."/>
            <person name="Catcheside P."/>
            <person name="Chovatia M."/>
            <person name="Cooper J."/>
            <person name="Damon W."/>
            <person name="Desjardin D."/>
            <person name="Finy P."/>
            <person name="Geml J."/>
            <person name="Haridas S."/>
            <person name="Hughes K."/>
            <person name="Justo A."/>
            <person name="Karasinski D."/>
            <person name="Kautmanova I."/>
            <person name="Kiss B."/>
            <person name="Kocsube S."/>
            <person name="Kotiranta H."/>
            <person name="LaButti K.M."/>
            <person name="Lechner B.E."/>
            <person name="Liimatainen K."/>
            <person name="Lipzen A."/>
            <person name="Lukacs Z."/>
            <person name="Mihaltcheva S."/>
            <person name="Morgado L.N."/>
            <person name="Niskanen T."/>
            <person name="Noordeloos M.E."/>
            <person name="Ohm R.A."/>
            <person name="Ortiz-Santana B."/>
            <person name="Ovrebo C."/>
            <person name="Racz N."/>
            <person name="Riley R."/>
            <person name="Savchenko A."/>
            <person name="Shiryaev A."/>
            <person name="Soop K."/>
            <person name="Spirin V."/>
            <person name="Szebenyi C."/>
            <person name="Tomsovsky M."/>
            <person name="Tulloss R.E."/>
            <person name="Uehling J."/>
            <person name="Grigoriev I.V."/>
            <person name="Vagvolgyi C."/>
            <person name="Papp T."/>
            <person name="Martin F.M."/>
            <person name="Miettinen O."/>
            <person name="Hibbett D.S."/>
            <person name="Nagy L.G."/>
        </authorList>
    </citation>
    <scope>NUCLEOTIDE SEQUENCE [LARGE SCALE GENOMIC DNA]</scope>
    <source>
        <strain evidence="1 2">NL-1719</strain>
    </source>
</reference>